<protein>
    <submittedName>
        <fullName evidence="2">Uncharacterized protein</fullName>
    </submittedName>
</protein>
<dbReference type="AlphaFoldDB" id="A0A0F9AQZ5"/>
<feature type="transmembrane region" description="Helical" evidence="1">
    <location>
        <begin position="12"/>
        <end position="36"/>
    </location>
</feature>
<evidence type="ECO:0000256" key="1">
    <source>
        <dbReference type="SAM" id="Phobius"/>
    </source>
</evidence>
<accession>A0A0F9AQZ5</accession>
<keyword evidence="1" id="KW-0472">Membrane</keyword>
<proteinExistence type="predicted"/>
<comment type="caution">
    <text evidence="2">The sequence shown here is derived from an EMBL/GenBank/DDBJ whole genome shotgun (WGS) entry which is preliminary data.</text>
</comment>
<gene>
    <name evidence="2" type="ORF">LCGC14_2819390</name>
</gene>
<evidence type="ECO:0000313" key="2">
    <source>
        <dbReference type="EMBL" id="KKK80849.1"/>
    </source>
</evidence>
<keyword evidence="1" id="KW-1133">Transmembrane helix</keyword>
<dbReference type="EMBL" id="LAZR01053391">
    <property type="protein sequence ID" value="KKK80849.1"/>
    <property type="molecule type" value="Genomic_DNA"/>
</dbReference>
<organism evidence="2">
    <name type="scientific">marine sediment metagenome</name>
    <dbReference type="NCBI Taxonomy" id="412755"/>
    <lineage>
        <taxon>unclassified sequences</taxon>
        <taxon>metagenomes</taxon>
        <taxon>ecological metagenomes</taxon>
    </lineage>
</organism>
<name>A0A0F9AQZ5_9ZZZZ</name>
<sequence length="38" mass="3712">MGGGMNVGPPAWLLWVAVLACMGLGAVVALAVAVLATM</sequence>
<reference evidence="2" key="1">
    <citation type="journal article" date="2015" name="Nature">
        <title>Complex archaea that bridge the gap between prokaryotes and eukaryotes.</title>
        <authorList>
            <person name="Spang A."/>
            <person name="Saw J.H."/>
            <person name="Jorgensen S.L."/>
            <person name="Zaremba-Niedzwiedzka K."/>
            <person name="Martijn J."/>
            <person name="Lind A.E."/>
            <person name="van Eijk R."/>
            <person name="Schleper C."/>
            <person name="Guy L."/>
            <person name="Ettema T.J."/>
        </authorList>
    </citation>
    <scope>NUCLEOTIDE SEQUENCE</scope>
</reference>
<keyword evidence="1" id="KW-0812">Transmembrane</keyword>